<evidence type="ECO:0008006" key="4">
    <source>
        <dbReference type="Google" id="ProtNLM"/>
    </source>
</evidence>
<dbReference type="RefSeq" id="WP_088272733.1">
    <property type="nucleotide sequence ID" value="NZ_CP021920.1"/>
</dbReference>
<evidence type="ECO:0000313" key="3">
    <source>
        <dbReference type="Proteomes" id="UP000196877"/>
    </source>
</evidence>
<evidence type="ECO:0000256" key="1">
    <source>
        <dbReference type="SAM" id="Phobius"/>
    </source>
</evidence>
<sequence length="85" mass="9374">MFKQRLIEALTIVALFGLSFAGGFTGYFVVKVLLAIPVIGVIIQVGVSTVAVFIVALIICDSANRLRDAYRKYKHAQKDVEEETQ</sequence>
<dbReference type="Proteomes" id="UP000196877">
    <property type="component" value="Chromosome"/>
</dbReference>
<organism evidence="2 3">
    <name type="scientific">Bacillus sonorensis</name>
    <dbReference type="NCBI Taxonomy" id="119858"/>
    <lineage>
        <taxon>Bacteria</taxon>
        <taxon>Bacillati</taxon>
        <taxon>Bacillota</taxon>
        <taxon>Bacilli</taxon>
        <taxon>Bacillales</taxon>
        <taxon>Bacillaceae</taxon>
        <taxon>Bacillus</taxon>
    </lineage>
</organism>
<feature type="transmembrane region" description="Helical" evidence="1">
    <location>
        <begin position="36"/>
        <end position="60"/>
    </location>
</feature>
<evidence type="ECO:0000313" key="2">
    <source>
        <dbReference type="EMBL" id="ASB87691.1"/>
    </source>
</evidence>
<accession>A0ABM6LEK0</accession>
<keyword evidence="1" id="KW-0812">Transmembrane</keyword>
<gene>
    <name evidence="2" type="ORF">S101395_01155</name>
</gene>
<protein>
    <recommendedName>
        <fullName evidence="4">TMhelix containing protein</fullName>
    </recommendedName>
</protein>
<keyword evidence="3" id="KW-1185">Reference proteome</keyword>
<name>A0ABM6LEK0_9BACI</name>
<proteinExistence type="predicted"/>
<reference evidence="2 3" key="1">
    <citation type="submission" date="2017-06" db="EMBL/GenBank/DDBJ databases">
        <title>Genome sequence of Bacillus sonorensis strain SRCM101395.</title>
        <authorList>
            <person name="Cho S.H."/>
        </authorList>
    </citation>
    <scope>NUCLEOTIDE SEQUENCE [LARGE SCALE GENOMIC DNA]</scope>
    <source>
        <strain evidence="2 3">SRCM101395</strain>
    </source>
</reference>
<keyword evidence="1" id="KW-0472">Membrane</keyword>
<dbReference type="EMBL" id="CP021920">
    <property type="protein sequence ID" value="ASB87691.1"/>
    <property type="molecule type" value="Genomic_DNA"/>
</dbReference>
<keyword evidence="1" id="KW-1133">Transmembrane helix</keyword>
<feature type="transmembrane region" description="Helical" evidence="1">
    <location>
        <begin position="7"/>
        <end position="30"/>
    </location>
</feature>